<evidence type="ECO:0000256" key="1">
    <source>
        <dbReference type="ARBA" id="ARBA00022630"/>
    </source>
</evidence>
<dbReference type="RefSeq" id="WP_075727669.1">
    <property type="nucleotide sequence ID" value="NZ_CP009245.1"/>
</dbReference>
<dbReference type="STRING" id="1431546.CAQU_11205"/>
<sequence>MSVEQVDVVIVGGSFAGIAAGITLARAMRSVVVIDAGSPRNAAVAHAHSIPGLDGVNPGQFAAQARQEFVGFGGVVLGDEVTSVQRSNRQSDRWRVATAAGRQFVARQVVVATGLTDVLPEIAGLKPLWGTRVFHCPYCHGYETRGLKVAVFGGPNPAFSAFQPLMLLRWADTVVFYPNGMELSPVELQQMRDAGVEIDPRPVGAIAPEDTPGQGVMIRVGGEQHRADVCFVGPDFRPNDELLLAAGCQRVDGWVPTRDGATDLPGLWAVGNVVSSPDQVTQAMGTAVAAAIAIDRTMFFEDLHITSS</sequence>
<dbReference type="OrthoDB" id="9786503at2"/>
<gene>
    <name evidence="5" type="ORF">CAQU_11205</name>
</gene>
<keyword evidence="6" id="KW-1185">Reference proteome</keyword>
<keyword evidence="2" id="KW-0560">Oxidoreductase</keyword>
<dbReference type="PANTHER" id="PTHR48105">
    <property type="entry name" value="THIOREDOXIN REDUCTASE 1-RELATED-RELATED"/>
    <property type="match status" value="1"/>
</dbReference>
<name>A0A1L7CI30_9CORY</name>
<accession>A0A1L7CI30</accession>
<organism evidence="5 6">
    <name type="scientific">Corynebacterium aquilae DSM 44791</name>
    <dbReference type="NCBI Taxonomy" id="1431546"/>
    <lineage>
        <taxon>Bacteria</taxon>
        <taxon>Bacillati</taxon>
        <taxon>Actinomycetota</taxon>
        <taxon>Actinomycetes</taxon>
        <taxon>Mycobacteriales</taxon>
        <taxon>Corynebacteriaceae</taxon>
        <taxon>Corynebacterium</taxon>
    </lineage>
</organism>
<dbReference type="Gene3D" id="3.50.50.60">
    <property type="entry name" value="FAD/NAD(P)-binding domain"/>
    <property type="match status" value="2"/>
</dbReference>
<evidence type="ECO:0000313" key="6">
    <source>
        <dbReference type="Proteomes" id="UP000185478"/>
    </source>
</evidence>
<reference evidence="5 6" key="1">
    <citation type="submission" date="2014-08" db="EMBL/GenBank/DDBJ databases">
        <title>Complete genome sequence of Corynebacterium aquilae S-613T(T) (=DSM 44791(T)), isolated from the choana of a healthy golden eagle.</title>
        <authorList>
            <person name="Ruckert C."/>
            <person name="Albersmeier A."/>
            <person name="Winkler A."/>
            <person name="Kalinowski J."/>
        </authorList>
    </citation>
    <scope>NUCLEOTIDE SEQUENCE [LARGE SCALE GENOMIC DNA]</scope>
    <source>
        <strain evidence="5 6">S-613</strain>
    </source>
</reference>
<dbReference type="Pfam" id="PF07992">
    <property type="entry name" value="Pyr_redox_2"/>
    <property type="match status" value="1"/>
</dbReference>
<dbReference type="EMBL" id="CP009245">
    <property type="protein sequence ID" value="APT85517.1"/>
    <property type="molecule type" value="Genomic_DNA"/>
</dbReference>
<dbReference type="KEGG" id="caqu:CAQU_11205"/>
<dbReference type="SUPFAM" id="SSF51905">
    <property type="entry name" value="FAD/NAD(P)-binding domain"/>
    <property type="match status" value="1"/>
</dbReference>
<evidence type="ECO:0000313" key="5">
    <source>
        <dbReference type="EMBL" id="APT85517.1"/>
    </source>
</evidence>
<proteinExistence type="predicted"/>
<evidence type="ECO:0000256" key="2">
    <source>
        <dbReference type="ARBA" id="ARBA00023002"/>
    </source>
</evidence>
<dbReference type="InterPro" id="IPR036188">
    <property type="entry name" value="FAD/NAD-bd_sf"/>
</dbReference>
<dbReference type="PRINTS" id="PR00368">
    <property type="entry name" value="FADPNR"/>
</dbReference>
<dbReference type="GO" id="GO:0004791">
    <property type="term" value="F:thioredoxin-disulfide reductase (NADPH) activity"/>
    <property type="evidence" value="ECO:0007669"/>
    <property type="project" value="UniProtKB-EC"/>
</dbReference>
<protein>
    <recommendedName>
        <fullName evidence="4">FAD/NAD(P)-binding domain-containing protein</fullName>
    </recommendedName>
</protein>
<dbReference type="AlphaFoldDB" id="A0A1L7CI30"/>
<dbReference type="InterPro" id="IPR023753">
    <property type="entry name" value="FAD/NAD-binding_dom"/>
</dbReference>
<evidence type="ECO:0000259" key="4">
    <source>
        <dbReference type="Pfam" id="PF07992"/>
    </source>
</evidence>
<keyword evidence="1" id="KW-0285">Flavoprotein</keyword>
<dbReference type="Proteomes" id="UP000185478">
    <property type="component" value="Chromosome"/>
</dbReference>
<dbReference type="InterPro" id="IPR050097">
    <property type="entry name" value="Ferredoxin-NADP_redctase_2"/>
</dbReference>
<dbReference type="PRINTS" id="PR00469">
    <property type="entry name" value="PNDRDTASEII"/>
</dbReference>
<comment type="catalytic activity">
    <reaction evidence="3">
        <text>[thioredoxin]-dithiol + NADP(+) = [thioredoxin]-disulfide + NADPH + H(+)</text>
        <dbReference type="Rhea" id="RHEA:20345"/>
        <dbReference type="Rhea" id="RHEA-COMP:10698"/>
        <dbReference type="Rhea" id="RHEA-COMP:10700"/>
        <dbReference type="ChEBI" id="CHEBI:15378"/>
        <dbReference type="ChEBI" id="CHEBI:29950"/>
        <dbReference type="ChEBI" id="CHEBI:50058"/>
        <dbReference type="ChEBI" id="CHEBI:57783"/>
        <dbReference type="ChEBI" id="CHEBI:58349"/>
        <dbReference type="EC" id="1.8.1.9"/>
    </reaction>
</comment>
<feature type="domain" description="FAD/NAD(P)-binding" evidence="4">
    <location>
        <begin position="7"/>
        <end position="286"/>
    </location>
</feature>
<evidence type="ECO:0000256" key="3">
    <source>
        <dbReference type="ARBA" id="ARBA00048132"/>
    </source>
</evidence>